<keyword evidence="7 25" id="KW-0812">Transmembrane</keyword>
<feature type="domain" description="EGF-like" evidence="26">
    <location>
        <begin position="422"/>
        <end position="458"/>
    </location>
</feature>
<dbReference type="SMART" id="SM00179">
    <property type="entry name" value="EGF_CA"/>
    <property type="match status" value="10"/>
</dbReference>
<dbReference type="InterPro" id="IPR000800">
    <property type="entry name" value="Notch_dom"/>
</dbReference>
<feature type="disulfide bond" evidence="23">
    <location>
        <begin position="66"/>
        <end position="83"/>
    </location>
</feature>
<dbReference type="SUPFAM" id="SSF90193">
    <property type="entry name" value="Notch domain"/>
    <property type="match status" value="3"/>
</dbReference>
<dbReference type="SMART" id="SM00004">
    <property type="entry name" value="NL"/>
    <property type="match status" value="3"/>
</dbReference>
<feature type="compositionally biased region" description="Polar residues" evidence="24">
    <location>
        <begin position="1854"/>
        <end position="1863"/>
    </location>
</feature>
<feature type="disulfide bond" evidence="23">
    <location>
        <begin position="85"/>
        <end position="94"/>
    </location>
</feature>
<feature type="transmembrane region" description="Helical" evidence="25">
    <location>
        <begin position="1103"/>
        <end position="1125"/>
    </location>
</feature>
<feature type="disulfide bond" evidence="23">
    <location>
        <begin position="629"/>
        <end position="646"/>
    </location>
</feature>
<feature type="domain" description="EGF-like" evidence="26">
    <location>
        <begin position="545"/>
        <end position="584"/>
    </location>
</feature>
<dbReference type="InterPro" id="IPR049883">
    <property type="entry name" value="NOTCH1_EGF-like"/>
</dbReference>
<evidence type="ECO:0000256" key="5">
    <source>
        <dbReference type="ARBA" id="ARBA00022475"/>
    </source>
</evidence>
<feature type="domain" description="EGF-like" evidence="26">
    <location>
        <begin position="345"/>
        <end position="382"/>
    </location>
</feature>
<dbReference type="EMBL" id="SCEB01001215">
    <property type="protein sequence ID" value="RXM97193.1"/>
    <property type="molecule type" value="Genomic_DNA"/>
</dbReference>
<feature type="domain" description="EGF-like" evidence="26">
    <location>
        <begin position="57"/>
        <end position="95"/>
    </location>
</feature>
<dbReference type="PROSITE" id="PS50088">
    <property type="entry name" value="ANK_REPEAT"/>
    <property type="match status" value="4"/>
</dbReference>
<comment type="subcellular location">
    <subcellularLocation>
        <location evidence="2">Cell membrane</location>
        <topology evidence="2">Single-pass type I membrane protein</topology>
    </subcellularLocation>
    <subcellularLocation>
        <location evidence="1">Nucleus</location>
    </subcellularLocation>
</comment>
<reference evidence="28 29" key="1">
    <citation type="submission" date="2019-01" db="EMBL/GenBank/DDBJ databases">
        <title>Draft Genome and Complete Hox-Cluster Characterization of the Sterlet Sturgeon (Acipenser ruthenus).</title>
        <authorList>
            <person name="Wei Q."/>
        </authorList>
    </citation>
    <scope>NUCLEOTIDE SEQUENCE [LARGE SCALE GENOMIC DNA]</scope>
    <source>
        <strain evidence="28">WHYD16114868_AA</strain>
        <tissue evidence="28">Blood</tissue>
    </source>
</reference>
<dbReference type="PROSITE" id="PS01186">
    <property type="entry name" value="EGF_2"/>
    <property type="match status" value="8"/>
</dbReference>
<feature type="domain" description="EGF-like" evidence="26">
    <location>
        <begin position="384"/>
        <end position="420"/>
    </location>
</feature>
<feature type="domain" description="LNR" evidence="27">
    <location>
        <begin position="672"/>
        <end position="712"/>
    </location>
</feature>
<dbReference type="SMART" id="SM00181">
    <property type="entry name" value="EGF"/>
    <property type="match status" value="12"/>
</dbReference>
<dbReference type="InterPro" id="IPR013032">
    <property type="entry name" value="EGF-like_CS"/>
</dbReference>
<keyword evidence="4" id="KW-0217">Developmental protein</keyword>
<dbReference type="SMART" id="SM01338">
    <property type="entry name" value="NOD"/>
    <property type="match status" value="1"/>
</dbReference>
<dbReference type="Pfam" id="PF12661">
    <property type="entry name" value="hEGF"/>
    <property type="match status" value="3"/>
</dbReference>
<evidence type="ECO:0000256" key="12">
    <source>
        <dbReference type="ARBA" id="ARBA00022989"/>
    </source>
</evidence>
<dbReference type="GO" id="GO:0005509">
    <property type="term" value="F:calcium ion binding"/>
    <property type="evidence" value="ECO:0007669"/>
    <property type="project" value="InterPro"/>
</dbReference>
<dbReference type="Pfam" id="PF07684">
    <property type="entry name" value="NODP"/>
    <property type="match status" value="1"/>
</dbReference>
<proteinExistence type="inferred from homology"/>
<dbReference type="PANTHER" id="PTHR45836:SF15">
    <property type="entry name" value="NEUROGENIC LOCUS NOTCH HOMOLOG PROTEIN 2"/>
    <property type="match status" value="1"/>
</dbReference>
<dbReference type="PROSITE" id="PS50297">
    <property type="entry name" value="ANK_REP_REGION"/>
    <property type="match status" value="3"/>
</dbReference>
<dbReference type="InterPro" id="IPR002110">
    <property type="entry name" value="Ankyrin_rpt"/>
</dbReference>
<evidence type="ECO:0000256" key="25">
    <source>
        <dbReference type="SAM" id="Phobius"/>
    </source>
</evidence>
<evidence type="ECO:0000256" key="17">
    <source>
        <dbReference type="ARBA" id="ARBA00023159"/>
    </source>
</evidence>
<feature type="domain" description="EGF-like" evidence="26">
    <location>
        <begin position="620"/>
        <end position="658"/>
    </location>
</feature>
<dbReference type="FunFam" id="2.10.25.10:FF:000455">
    <property type="entry name" value="neurogenic locus notch homolog protein 3"/>
    <property type="match status" value="1"/>
</dbReference>
<evidence type="ECO:0000313" key="29">
    <source>
        <dbReference type="Proteomes" id="UP000289886"/>
    </source>
</evidence>
<dbReference type="Pfam" id="PF06816">
    <property type="entry name" value="NOD"/>
    <property type="match status" value="1"/>
</dbReference>
<dbReference type="InterPro" id="IPR024600">
    <property type="entry name" value="Notch_C"/>
</dbReference>
<dbReference type="SMART" id="SM01339">
    <property type="entry name" value="NODP"/>
    <property type="match status" value="1"/>
</dbReference>
<keyword evidence="5" id="KW-1003">Cell membrane</keyword>
<organism evidence="28 29">
    <name type="scientific">Acipenser ruthenus</name>
    <name type="common">Sterlet sturgeon</name>
    <dbReference type="NCBI Taxonomy" id="7906"/>
    <lineage>
        <taxon>Eukaryota</taxon>
        <taxon>Metazoa</taxon>
        <taxon>Chordata</taxon>
        <taxon>Craniata</taxon>
        <taxon>Vertebrata</taxon>
        <taxon>Euteleostomi</taxon>
        <taxon>Actinopterygii</taxon>
        <taxon>Chondrostei</taxon>
        <taxon>Acipenseriformes</taxon>
        <taxon>Acipenseridae</taxon>
        <taxon>Acipenser</taxon>
    </lineage>
</organism>
<keyword evidence="16 23" id="KW-1015">Disulfide bond</keyword>
<dbReference type="Gene3D" id="1.25.40.20">
    <property type="entry name" value="Ankyrin repeat-containing domain"/>
    <property type="match status" value="1"/>
</dbReference>
<evidence type="ECO:0000256" key="1">
    <source>
        <dbReference type="ARBA" id="ARBA00004123"/>
    </source>
</evidence>
<keyword evidence="15 25" id="KW-0472">Membrane</keyword>
<dbReference type="SUPFAM" id="SSF48403">
    <property type="entry name" value="Ankyrin repeat"/>
    <property type="match status" value="1"/>
</dbReference>
<dbReference type="PRINTS" id="PR01983">
    <property type="entry name" value="NOTCH"/>
</dbReference>
<dbReference type="Pfam" id="PF00008">
    <property type="entry name" value="EGF"/>
    <property type="match status" value="6"/>
</dbReference>
<evidence type="ECO:0000256" key="15">
    <source>
        <dbReference type="ARBA" id="ARBA00023136"/>
    </source>
</evidence>
<evidence type="ECO:0000256" key="21">
    <source>
        <dbReference type="ARBA" id="ARBA00023242"/>
    </source>
</evidence>
<keyword evidence="14 22" id="KW-0040">ANK repeat</keyword>
<keyword evidence="6 23" id="KW-0245">EGF-like domain</keyword>
<feature type="disulfide bond" evidence="23">
    <location>
        <begin position="372"/>
        <end position="381"/>
    </location>
</feature>
<dbReference type="Gene3D" id="2.10.25.10">
    <property type="entry name" value="Laminin"/>
    <property type="match status" value="11"/>
</dbReference>
<feature type="disulfide bond" evidence="23">
    <location>
        <begin position="648"/>
        <end position="657"/>
    </location>
</feature>
<evidence type="ECO:0000256" key="6">
    <source>
        <dbReference type="ARBA" id="ARBA00022536"/>
    </source>
</evidence>
<evidence type="ECO:0000256" key="22">
    <source>
        <dbReference type="PROSITE-ProRule" id="PRU00023"/>
    </source>
</evidence>
<feature type="region of interest" description="Disordered" evidence="24">
    <location>
        <begin position="1516"/>
        <end position="1603"/>
    </location>
</feature>
<evidence type="ECO:0000256" key="14">
    <source>
        <dbReference type="ARBA" id="ARBA00023043"/>
    </source>
</evidence>
<evidence type="ECO:0000256" key="19">
    <source>
        <dbReference type="ARBA" id="ARBA00023170"/>
    </source>
</evidence>
<dbReference type="InterPro" id="IPR000742">
    <property type="entry name" value="EGF"/>
</dbReference>
<feature type="domain" description="EGF-like" evidence="26">
    <location>
        <begin position="460"/>
        <end position="503"/>
    </location>
</feature>
<comment type="similarity">
    <text evidence="3">Belongs to the NOTCH family.</text>
</comment>
<feature type="disulfide bond" evidence="23">
    <location>
        <begin position="574"/>
        <end position="583"/>
    </location>
</feature>
<dbReference type="GO" id="GO:0007411">
    <property type="term" value="P:axon guidance"/>
    <property type="evidence" value="ECO:0007669"/>
    <property type="project" value="TreeGrafter"/>
</dbReference>
<evidence type="ECO:0000313" key="28">
    <source>
        <dbReference type="EMBL" id="RXM97193.1"/>
    </source>
</evidence>
<feature type="domain" description="LNR" evidence="27">
    <location>
        <begin position="773"/>
        <end position="813"/>
    </location>
</feature>
<dbReference type="PANTHER" id="PTHR45836">
    <property type="entry name" value="SLIT HOMOLOG"/>
    <property type="match status" value="1"/>
</dbReference>
<evidence type="ECO:0000256" key="16">
    <source>
        <dbReference type="ARBA" id="ARBA00023157"/>
    </source>
</evidence>
<gene>
    <name evidence="28" type="ORF">EOD39_14741</name>
</gene>
<dbReference type="PRINTS" id="PR01452">
    <property type="entry name" value="LNOTCHREPEAT"/>
</dbReference>
<feature type="disulfide bond" evidence="23">
    <location>
        <begin position="533"/>
        <end position="542"/>
    </location>
</feature>
<protein>
    <submittedName>
        <fullName evidence="28">Neurogenic locus notch-like protein 2</fullName>
    </submittedName>
</protein>
<feature type="compositionally biased region" description="Polar residues" evidence="24">
    <location>
        <begin position="1751"/>
        <end position="1761"/>
    </location>
</feature>
<feature type="disulfide bond" evidence="23">
    <location>
        <begin position="514"/>
        <end position="531"/>
    </location>
</feature>
<dbReference type="InterPro" id="IPR010660">
    <property type="entry name" value="Notch_NOD_dom"/>
</dbReference>
<feature type="domain" description="LNR" evidence="27">
    <location>
        <begin position="713"/>
        <end position="754"/>
    </location>
</feature>
<keyword evidence="18" id="KW-0804">Transcription</keyword>
<feature type="region of interest" description="Disordered" evidence="24">
    <location>
        <begin position="1707"/>
        <end position="1863"/>
    </location>
</feature>
<dbReference type="GO" id="GO:0005634">
    <property type="term" value="C:nucleus"/>
    <property type="evidence" value="ECO:0007669"/>
    <property type="project" value="UniProtKB-SubCell"/>
</dbReference>
<evidence type="ECO:0000259" key="26">
    <source>
        <dbReference type="PROSITE" id="PS50026"/>
    </source>
</evidence>
<feature type="transmembrane region" description="Helical" evidence="25">
    <location>
        <begin position="948"/>
        <end position="970"/>
    </location>
</feature>
<evidence type="ECO:0000256" key="23">
    <source>
        <dbReference type="PROSITE-ProRule" id="PRU00076"/>
    </source>
</evidence>
<keyword evidence="17" id="KW-0010">Activator</keyword>
<evidence type="ECO:0000256" key="3">
    <source>
        <dbReference type="ARBA" id="ARBA00005847"/>
    </source>
</evidence>
<feature type="compositionally biased region" description="Polar residues" evidence="24">
    <location>
        <begin position="1785"/>
        <end position="1798"/>
    </location>
</feature>
<feature type="disulfide bond" evidence="23">
    <location>
        <begin position="324"/>
        <end position="333"/>
    </location>
</feature>
<evidence type="ECO:0000256" key="18">
    <source>
        <dbReference type="ARBA" id="ARBA00023163"/>
    </source>
</evidence>
<dbReference type="FunFam" id="2.10.25.10:FF:000373">
    <property type="entry name" value="sushi, nidogen and EGF-like domain-containing protein 1"/>
    <property type="match status" value="1"/>
</dbReference>
<accession>A0A662YMH0</accession>
<feature type="disulfide bond" evidence="23">
    <location>
        <begin position="123"/>
        <end position="132"/>
    </location>
</feature>
<dbReference type="InterPro" id="IPR001881">
    <property type="entry name" value="EGF-like_Ca-bd_dom"/>
</dbReference>
<dbReference type="InterPro" id="IPR008297">
    <property type="entry name" value="Notch"/>
</dbReference>
<dbReference type="FunFam" id="2.10.25.10:FF:000004">
    <property type="entry name" value="Neurogenic locus notch 1"/>
    <property type="match status" value="1"/>
</dbReference>
<dbReference type="Pfam" id="PF00066">
    <property type="entry name" value="Notch"/>
    <property type="match status" value="3"/>
</dbReference>
<dbReference type="FunFam" id="1.25.40.20:FF:000005">
    <property type="entry name" value="Neurogenic locus notch 1"/>
    <property type="match status" value="1"/>
</dbReference>
<dbReference type="InterPro" id="IPR035993">
    <property type="entry name" value="Notch-like_dom_sf"/>
</dbReference>
<dbReference type="GO" id="GO:0050793">
    <property type="term" value="P:regulation of developmental process"/>
    <property type="evidence" value="ECO:0007669"/>
    <property type="project" value="InterPro"/>
</dbReference>
<dbReference type="FunFam" id="2.10.25.10:FF:000151">
    <property type="entry name" value="FAT atypical cadherin 4"/>
    <property type="match status" value="1"/>
</dbReference>
<feature type="repeat" description="ANK" evidence="22">
    <location>
        <begin position="1302"/>
        <end position="1334"/>
    </location>
</feature>
<evidence type="ECO:0000256" key="20">
    <source>
        <dbReference type="ARBA" id="ARBA00023180"/>
    </source>
</evidence>
<dbReference type="PROSITE" id="PS00010">
    <property type="entry name" value="ASX_HYDROXYL"/>
    <property type="match status" value="4"/>
</dbReference>
<feature type="repeat" description="ANK" evidence="22">
    <location>
        <begin position="1402"/>
        <end position="1434"/>
    </location>
</feature>
<dbReference type="PROSITE" id="PS00022">
    <property type="entry name" value="EGF_1"/>
    <property type="match status" value="11"/>
</dbReference>
<feature type="compositionally biased region" description="Polar residues" evidence="24">
    <location>
        <begin position="1834"/>
        <end position="1846"/>
    </location>
</feature>
<dbReference type="PROSITE" id="PS50026">
    <property type="entry name" value="EGF_3"/>
    <property type="match status" value="12"/>
</dbReference>
<dbReference type="SUPFAM" id="SSF57196">
    <property type="entry name" value="EGF/Laminin"/>
    <property type="match status" value="6"/>
</dbReference>
<keyword evidence="21" id="KW-0539">Nucleus</keyword>
<dbReference type="InterPro" id="IPR051355">
    <property type="entry name" value="Notch/Slit_guidance"/>
</dbReference>
<evidence type="ECO:0000256" key="7">
    <source>
        <dbReference type="ARBA" id="ARBA00022692"/>
    </source>
</evidence>
<keyword evidence="10" id="KW-0221">Differentiation</keyword>
<dbReference type="InterPro" id="IPR011656">
    <property type="entry name" value="Notch_NODP_dom"/>
</dbReference>
<dbReference type="FunFam" id="2.10.25.10:FF:000127">
    <property type="entry name" value="Neurogenic locus notch protein 1"/>
    <property type="match status" value="1"/>
</dbReference>
<keyword evidence="19" id="KW-0675">Receptor</keyword>
<evidence type="ECO:0000256" key="2">
    <source>
        <dbReference type="ARBA" id="ARBA00004251"/>
    </source>
</evidence>
<feature type="repeat" description="ANK" evidence="22">
    <location>
        <begin position="1435"/>
        <end position="1467"/>
    </location>
</feature>
<keyword evidence="9" id="KW-0677">Repeat</keyword>
<feature type="domain" description="EGF-like" evidence="26">
    <location>
        <begin position="1"/>
        <end position="19"/>
    </location>
</feature>
<feature type="disulfide bond" evidence="23">
    <location>
        <begin position="448"/>
        <end position="457"/>
    </location>
</feature>
<keyword evidence="20" id="KW-0325">Glycoprotein</keyword>
<feature type="disulfide bond" evidence="23">
    <location>
        <begin position="9"/>
        <end position="18"/>
    </location>
</feature>
<dbReference type="Pfam" id="PF12796">
    <property type="entry name" value="Ank_2"/>
    <property type="match status" value="2"/>
</dbReference>
<sequence length="1863" mass="203078">MPGSARCQCQPGFSGKHCESVYVPCAPSPCLNGGTCRPTSDVSYECNCLPGVNCEVILAPCDPDPCTNSGICQASADYSSYSCLCAPGWQGQRCSQDVNECVTNPCKNGAVCQNSQGSYQCQCRPGYTGTNCETNIDDCVPSMRVLDPALHCETLLSVILGAQTGMRVLDPALHCETLLSVILGAQTGMRVLDPALHCETLLSVILGAQTGMRVLDPALHCETLLSVILGAQTGMRVLDPALHCETLLSVILGAQTGMRVLDPALHCETLLSVILGAQTGMRVLDPALHCVSPLALTLLNLCITSLCNNGGTCVQGGRSWRCECPSDWTGLYCDVPMVSCAVAAARKRVSVDQVCQHSGTCINTGNTHRCLCQAGYTGSYCELDVDECASNPCHHAARCQDLQGGYLCQCLAGYQGVSCEYEVDECQSQPCRNGGTCFDLVNRFTCSCPPGTHGLQCEINDDDCAPDAHPSGGPRCFNGGQCIDGIGGYTCSCPPGFAGQHCEGDVNECLSSPCDPKGSLDCVQKTNDYMCKCRHGFTGRHCEAVVDLCQLNPCQNSGTCSVDLNSPLGYVCHCRLGFVGNNCEYNRCGQIRCQNKQVCVETSSGPLCRCPEGPEGARCENMGCANQPCRNGATCLAQPQPPYYQCQCPEHFDGRDCDIYSTPSLRGPKTDCPIPQCAHKADDGVCDTQCNNHECGWDSGDCSLHFPAPWKKCAPERRCWELFNNDMCDEQCNTPECFFDSYECQSRGRTCKEDEEPTRGTSRVRRSLELGKEVVGYQDYCINHYADRHCDQGCNTEECGWDGLDCSEDTPQRLEATLVIVVLLQPEELLGELPHFLHTLGTLLRTNLRLKLDPQNRPMLYPYYGREDEEPTRGTSRGRRSLELGKEVVGSKVYLEIDNRQCVHNSNDCFSTTDQAAAFIAAQAVKGSLPLPVISVWSQPEAESQQHYLYLLALAGAVILGLLVLGVVVVKSKRKHGTLWVPEGFLPKKDRKRREPVGQDDLGMKNLVTPQDEESMMYANQNERWLEDRPEAKKKKTEDQALLPEGEGTVDRRQWTLQHLEAADIRMTPSLALTPPQAEQELDCMDVNVRGPGQPEAESQQHYLYLLALAGAVILGLLVLGVVVVKSKRKHGTLWVPEGFLPKKDRKRREPVGQDDLGMKNLVTPQDEESMMYANQNERWLEDRPEAKKKKTEDQALLPEGEGTVDRRQWTLQHLEAADIRMTPSLALTPPQAEQELDCMDVNVRGPDGFTPLMLASLRVVGPDVSEEEEDEDEEEGDDSAANIITDLICQGATLVAQTDRTGETALHLAARYARADAAKRLLDSGADGNAQDNTGRSPLHCAVAADAQGVFQILIRNRATDLDARMNDGTTPLILAARLAVEGMVEELINCHADVNAVDDHGKSSLHWAAAVNNVEATLVLLKNGANRDMQDNKEETPLFLAAREGSFQVAQVLLDHFSNRDITDHMDRLPRDIAQERMHHDIVRLLDEYNMVRSPHGAGGHMVGVMCGPNGSFLSLRQAPQGKKARRANTKTPGSTPNLGKDLKEVKARRRKKSPGENKGHLSESSVTLSPVDSLESPHAYISDNSSHPHLTAPGAQQHPQHTLSLASLSEQHAYSHGSSTILPPVSHMLSQHGLGMGRAGQHGPSEWMGLPSSGYGQMFGVLHHHQATGSHPSMHQQGMMAPMNVTMAREQLPSIVAFQMMPNSASQQHVNQQQQHRPSPHVQNHCAQNMGGGSLYQGSDMGHPAAQMPNNLMPQQDGQRAAALPQYQPLQSSVDKYPTPPSQHSYPSTSENTPGHSKPGPSEHPYLTPSPESPDQWSSSSPHSASDWSDVTTSPTSMSQLQPSGAHIPEQQRSSMQAFA</sequence>
<dbReference type="PIRSF" id="PIRSF002279">
    <property type="entry name" value="Notch"/>
    <property type="match status" value="1"/>
</dbReference>
<comment type="caution">
    <text evidence="28">The sequence shown here is derived from an EMBL/GenBank/DDBJ whole genome shotgun (WGS) entry which is preliminary data.</text>
</comment>
<dbReference type="SUPFAM" id="SSF57184">
    <property type="entry name" value="Growth factor receptor domain"/>
    <property type="match status" value="1"/>
</dbReference>
<feature type="domain" description="EGF-like" evidence="26">
    <location>
        <begin position="97"/>
        <end position="133"/>
    </location>
</feature>
<dbReference type="Proteomes" id="UP000289886">
    <property type="component" value="Unassembled WGS sequence"/>
</dbReference>
<keyword evidence="8" id="KW-0732">Signal</keyword>
<evidence type="ECO:0000256" key="10">
    <source>
        <dbReference type="ARBA" id="ARBA00022782"/>
    </source>
</evidence>
<keyword evidence="13" id="KW-0805">Transcription regulation</keyword>
<dbReference type="GO" id="GO:0007219">
    <property type="term" value="P:Notch signaling pathway"/>
    <property type="evidence" value="ECO:0007669"/>
    <property type="project" value="UniProtKB-KW"/>
</dbReference>
<dbReference type="GO" id="GO:0009986">
    <property type="term" value="C:cell surface"/>
    <property type="evidence" value="ECO:0007669"/>
    <property type="project" value="TreeGrafter"/>
</dbReference>
<keyword evidence="11" id="KW-0914">Notch signaling pathway</keyword>
<dbReference type="PRINTS" id="PR00010">
    <property type="entry name" value="EGFBLOOD"/>
</dbReference>
<dbReference type="GO" id="GO:0005886">
    <property type="term" value="C:plasma membrane"/>
    <property type="evidence" value="ECO:0007669"/>
    <property type="project" value="UniProtKB-SubCell"/>
</dbReference>
<dbReference type="Gene3D" id="3.30.70.3310">
    <property type="match status" value="1"/>
</dbReference>
<name>A0A662YMH0_ACIRT</name>
<dbReference type="FunFam" id="2.10.25.10:FF:000109">
    <property type="entry name" value="Notch homolog 4, [Drosophila]"/>
    <property type="match status" value="1"/>
</dbReference>
<evidence type="ECO:0000256" key="9">
    <source>
        <dbReference type="ARBA" id="ARBA00022737"/>
    </source>
</evidence>
<dbReference type="Gene3D" id="3.30.300.320">
    <property type="match status" value="1"/>
</dbReference>
<comment type="caution">
    <text evidence="23">Lacks conserved residue(s) required for the propagation of feature annotation.</text>
</comment>
<dbReference type="InterPro" id="IPR036770">
    <property type="entry name" value="Ankyrin_rpt-contain_sf"/>
</dbReference>
<feature type="domain" description="EGF-like" evidence="26">
    <location>
        <begin position="298"/>
        <end position="334"/>
    </location>
</feature>
<dbReference type="PROSITE" id="PS50258">
    <property type="entry name" value="LNR"/>
    <property type="match status" value="3"/>
</dbReference>
<dbReference type="Pfam" id="PF00023">
    <property type="entry name" value="Ank"/>
    <property type="match status" value="1"/>
</dbReference>
<feature type="disulfide bond" evidence="23">
    <location>
        <begin position="410"/>
        <end position="419"/>
    </location>
</feature>
<dbReference type="CDD" id="cd00054">
    <property type="entry name" value="EGF_CA"/>
    <property type="match status" value="9"/>
</dbReference>
<dbReference type="PROSITE" id="PS01187">
    <property type="entry name" value="EGF_CA"/>
    <property type="match status" value="3"/>
</dbReference>
<feature type="disulfide bond" evidence="23">
    <location>
        <begin position="493"/>
        <end position="502"/>
    </location>
</feature>
<dbReference type="FunFam" id="3.30.300.320:FF:000001">
    <property type="entry name" value="Neurogenic locus notch 1"/>
    <property type="match status" value="1"/>
</dbReference>
<dbReference type="InterPro" id="IPR000152">
    <property type="entry name" value="EGF-type_Asp/Asn_hydroxyl_site"/>
</dbReference>
<feature type="domain" description="EGF-like" evidence="26">
    <location>
        <begin position="505"/>
        <end position="543"/>
    </location>
</feature>
<dbReference type="InterPro" id="IPR009030">
    <property type="entry name" value="Growth_fac_rcpt_cys_sf"/>
</dbReference>
<evidence type="ECO:0000256" key="24">
    <source>
        <dbReference type="SAM" id="MobiDB-lite"/>
    </source>
</evidence>
<feature type="domain" description="EGF-like" evidence="26">
    <location>
        <begin position="21"/>
        <end position="55"/>
    </location>
</feature>
<dbReference type="Pfam" id="PF07645">
    <property type="entry name" value="EGF_CA"/>
    <property type="match status" value="1"/>
</dbReference>
<dbReference type="FunFam" id="2.10.25.10:FF:000146">
    <property type="entry name" value="Putative neurogenic locus notch"/>
    <property type="match status" value="1"/>
</dbReference>
<evidence type="ECO:0000256" key="11">
    <source>
        <dbReference type="ARBA" id="ARBA00022976"/>
    </source>
</evidence>
<keyword evidence="29" id="KW-1185">Reference proteome</keyword>
<dbReference type="SMART" id="SM00248">
    <property type="entry name" value="ANK"/>
    <property type="match status" value="6"/>
</dbReference>
<dbReference type="InterPro" id="IPR018097">
    <property type="entry name" value="EGF_Ca-bd_CS"/>
</dbReference>
<keyword evidence="12 25" id="KW-1133">Transmembrane helix</keyword>
<evidence type="ECO:0000256" key="13">
    <source>
        <dbReference type="ARBA" id="ARBA00023015"/>
    </source>
</evidence>
<dbReference type="SMART" id="SM01334">
    <property type="entry name" value="DUF3454"/>
    <property type="match status" value="1"/>
</dbReference>
<evidence type="ECO:0000259" key="27">
    <source>
        <dbReference type="PROSITE" id="PS50258"/>
    </source>
</evidence>
<feature type="repeat" description="ANK" evidence="22">
    <location>
        <begin position="1369"/>
        <end position="1401"/>
    </location>
</feature>
<evidence type="ECO:0000256" key="4">
    <source>
        <dbReference type="ARBA" id="ARBA00022473"/>
    </source>
</evidence>
<feature type="compositionally biased region" description="Low complexity" evidence="24">
    <location>
        <begin position="1812"/>
        <end position="1833"/>
    </location>
</feature>
<feature type="compositionally biased region" description="Low complexity" evidence="24">
    <location>
        <begin position="1710"/>
        <end position="1719"/>
    </location>
</feature>
<dbReference type="GO" id="GO:0043235">
    <property type="term" value="C:receptor complex"/>
    <property type="evidence" value="ECO:0007669"/>
    <property type="project" value="TreeGrafter"/>
</dbReference>
<evidence type="ECO:0000256" key="8">
    <source>
        <dbReference type="ARBA" id="ARBA00022729"/>
    </source>
</evidence>